<keyword evidence="5" id="KW-0408">Iron</keyword>
<dbReference type="KEGG" id="pbo:PACID_31140"/>
<evidence type="ECO:0000256" key="3">
    <source>
        <dbReference type="ARBA" id="ARBA00022691"/>
    </source>
</evidence>
<evidence type="ECO:0000313" key="10">
    <source>
        <dbReference type="Proteomes" id="UP000000214"/>
    </source>
</evidence>
<feature type="region of interest" description="Disordered" evidence="7">
    <location>
        <begin position="1"/>
        <end position="41"/>
    </location>
</feature>
<evidence type="ECO:0000256" key="5">
    <source>
        <dbReference type="ARBA" id="ARBA00023004"/>
    </source>
</evidence>
<dbReference type="CDD" id="cd01335">
    <property type="entry name" value="Radical_SAM"/>
    <property type="match status" value="1"/>
</dbReference>
<sequence>MTTATHPGSGHPGVGHSVGHPGHPGGHPGHPGGHPGGHPLVREIKHDLSKKPFIVIWEVTRACALVCKHCRADAQHHAAPGQLTTAQGKDLMDQLASYEKPYPMLVLSGGDCFERDDLAELVAYGVGRGLHVSVSPSVTPLFTYDRVKELQDAGMSMMSMSLDGGTAASHDAFRGIPGTFDRTVEACRMLTDMGIRFQLNTVFTKSNIHDAPQMMKNAIDLGAFMFYTFMLVPTGRGAHLDMLSPYEREDVLYWLHDNSTRVAIKTTEAPQYRRIAFQRQAVERGEAAPRQHGELYRWLTDETTKLLGSDIEAPRPPRTPLAINDGSGFVFVDHVGDIYPSGFLPIHCGSIKEKPFAEIYRDSPEMKALRNPKGFHGKCGVCEFNHFCGGSRATAYAMTGDYLASDPSCAHVPAGYDGPLPEGVVREGAELFA</sequence>
<name>K7RS85_ACIA4</name>
<evidence type="ECO:0000256" key="2">
    <source>
        <dbReference type="ARBA" id="ARBA00022485"/>
    </source>
</evidence>
<feature type="compositionally biased region" description="Gly residues" evidence="7">
    <location>
        <begin position="22"/>
        <end position="36"/>
    </location>
</feature>
<dbReference type="GO" id="GO:0051539">
    <property type="term" value="F:4 iron, 4 sulfur cluster binding"/>
    <property type="evidence" value="ECO:0007669"/>
    <property type="project" value="UniProtKB-KW"/>
</dbReference>
<feature type="domain" description="Radical SAM core" evidence="8">
    <location>
        <begin position="58"/>
        <end position="216"/>
    </location>
</feature>
<reference evidence="9 10" key="1">
    <citation type="journal article" date="2012" name="BMC Genomics">
        <title>The genome sequence of Propionibacterium acidipropionici provides insights into its biotechnological and industrial potential.</title>
        <authorList>
            <person name="Parizzi L.P."/>
            <person name="Grassi M.C."/>
            <person name="Llerena L.A."/>
            <person name="Carazzolle M.F."/>
            <person name="Queiroz V.L."/>
            <person name="Lunardi I."/>
            <person name="Zeidler A.F."/>
            <person name="Teixeira P.J."/>
            <person name="Mieczkowski P."/>
            <person name="Rincones J."/>
            <person name="Pereira G.A."/>
        </authorList>
    </citation>
    <scope>NUCLEOTIDE SEQUENCE [LARGE SCALE GENOMIC DNA]</scope>
    <source>
        <strain evidence="10">ATCC 4875 / DSM 20272 / JCM 6432 / NBRC 12425 / NCIMB 8070</strain>
    </source>
</reference>
<evidence type="ECO:0000313" key="9">
    <source>
        <dbReference type="EMBL" id="AFV90874.1"/>
    </source>
</evidence>
<feature type="compositionally biased region" description="Low complexity" evidence="7">
    <location>
        <begin position="1"/>
        <end position="21"/>
    </location>
</feature>
<dbReference type="PATRIC" id="fig|1171373.8.peg.3059"/>
<dbReference type="STRING" id="1171373.PACID_31140"/>
<keyword evidence="2" id="KW-0004">4Fe-4S</keyword>
<gene>
    <name evidence="9" type="ordered locus">PACID_31140</name>
</gene>
<evidence type="ECO:0000259" key="8">
    <source>
        <dbReference type="Pfam" id="PF04055"/>
    </source>
</evidence>
<dbReference type="SUPFAM" id="SSF102114">
    <property type="entry name" value="Radical SAM enzymes"/>
    <property type="match status" value="1"/>
</dbReference>
<dbReference type="Proteomes" id="UP000000214">
    <property type="component" value="Chromosome"/>
</dbReference>
<dbReference type="NCBIfam" id="TIGR04053">
    <property type="entry name" value="TIGR04053 family radical SAM/SPASM domain-containing protein"/>
    <property type="match status" value="1"/>
</dbReference>
<dbReference type="EMBL" id="CP003493">
    <property type="protein sequence ID" value="AFV90874.1"/>
    <property type="molecule type" value="Genomic_DNA"/>
</dbReference>
<protein>
    <submittedName>
        <fullName evidence="9">Radical SAM domain-containing protein</fullName>
    </submittedName>
</protein>
<dbReference type="PANTHER" id="PTHR11228:SF34">
    <property type="entry name" value="TUNGSTEN-CONTAINING ALDEHYDE FERREDOXIN OXIDOREDUCTASE COFACTOR MODIFYING PROTEIN"/>
    <property type="match status" value="1"/>
</dbReference>
<dbReference type="Gene3D" id="3.20.20.70">
    <property type="entry name" value="Aldolase class I"/>
    <property type="match status" value="1"/>
</dbReference>
<dbReference type="InterPro" id="IPR050377">
    <property type="entry name" value="Radical_SAM_PqqE_MftC-like"/>
</dbReference>
<dbReference type="InterPro" id="IPR017200">
    <property type="entry name" value="PqqE-like"/>
</dbReference>
<dbReference type="HOGENOM" id="CLU_009273_4_0_11"/>
<dbReference type="GO" id="GO:0046872">
    <property type="term" value="F:metal ion binding"/>
    <property type="evidence" value="ECO:0007669"/>
    <property type="project" value="UniProtKB-KW"/>
</dbReference>
<evidence type="ECO:0000256" key="7">
    <source>
        <dbReference type="SAM" id="MobiDB-lite"/>
    </source>
</evidence>
<evidence type="ECO:0000256" key="4">
    <source>
        <dbReference type="ARBA" id="ARBA00022723"/>
    </source>
</evidence>
<dbReference type="PANTHER" id="PTHR11228">
    <property type="entry name" value="RADICAL SAM DOMAIN PROTEIN"/>
    <property type="match status" value="1"/>
</dbReference>
<dbReference type="Pfam" id="PF04055">
    <property type="entry name" value="Radical_SAM"/>
    <property type="match status" value="1"/>
</dbReference>
<dbReference type="GO" id="GO:0003824">
    <property type="term" value="F:catalytic activity"/>
    <property type="evidence" value="ECO:0007669"/>
    <property type="project" value="InterPro"/>
</dbReference>
<evidence type="ECO:0000256" key="6">
    <source>
        <dbReference type="ARBA" id="ARBA00023014"/>
    </source>
</evidence>
<accession>K7RS85</accession>
<dbReference type="CDD" id="cd21123">
    <property type="entry name" value="SPASM_MftC-like"/>
    <property type="match status" value="1"/>
</dbReference>
<proteinExistence type="predicted"/>
<organism evidence="9 10">
    <name type="scientific">Acidipropionibacterium acidipropionici (strain ATCC 4875 / DSM 20272 / JCM 6432 / NBRC 12425 / NCIMB 8070 / 4)</name>
    <name type="common">Propionibacterium acidipropionici</name>
    <dbReference type="NCBI Taxonomy" id="1171373"/>
    <lineage>
        <taxon>Bacteria</taxon>
        <taxon>Bacillati</taxon>
        <taxon>Actinomycetota</taxon>
        <taxon>Actinomycetes</taxon>
        <taxon>Propionibacteriales</taxon>
        <taxon>Propionibacteriaceae</taxon>
        <taxon>Acidipropionibacterium</taxon>
    </lineage>
</organism>
<dbReference type="InterPro" id="IPR058240">
    <property type="entry name" value="rSAM_sf"/>
</dbReference>
<evidence type="ECO:0000256" key="1">
    <source>
        <dbReference type="ARBA" id="ARBA00001966"/>
    </source>
</evidence>
<dbReference type="eggNOG" id="COG0535">
    <property type="taxonomic scope" value="Bacteria"/>
</dbReference>
<dbReference type="InterPro" id="IPR013785">
    <property type="entry name" value="Aldolase_TIM"/>
</dbReference>
<dbReference type="SFLD" id="SFLDS00029">
    <property type="entry name" value="Radical_SAM"/>
    <property type="match status" value="1"/>
</dbReference>
<keyword evidence="4" id="KW-0479">Metal-binding</keyword>
<dbReference type="PIRSF" id="PIRSF037420">
    <property type="entry name" value="PQQ_syn_pqqE"/>
    <property type="match status" value="1"/>
</dbReference>
<comment type="cofactor">
    <cofactor evidence="1">
        <name>[4Fe-4S] cluster</name>
        <dbReference type="ChEBI" id="CHEBI:49883"/>
    </cofactor>
</comment>
<keyword evidence="3" id="KW-0949">S-adenosyl-L-methionine</keyword>
<dbReference type="AlphaFoldDB" id="K7RS85"/>
<dbReference type="SFLD" id="SFLDG01067">
    <property type="entry name" value="SPASM/twitch_domain_containing"/>
    <property type="match status" value="1"/>
</dbReference>
<keyword evidence="6" id="KW-0411">Iron-sulfur</keyword>
<dbReference type="InterPro" id="IPR007197">
    <property type="entry name" value="rSAM"/>
</dbReference>